<dbReference type="SFLD" id="SFLDG01154">
    <property type="entry name" value="Main.5:_Phi-like"/>
    <property type="match status" value="1"/>
</dbReference>
<dbReference type="Proteomes" id="UP000663882">
    <property type="component" value="Unassembled WGS sequence"/>
</dbReference>
<dbReference type="GO" id="GO:0005737">
    <property type="term" value="C:cytoplasm"/>
    <property type="evidence" value="ECO:0007669"/>
    <property type="project" value="TreeGrafter"/>
</dbReference>
<dbReference type="FunFam" id="1.20.1050.10:FF:000004">
    <property type="entry name" value="Glutathione S-transferase F2"/>
    <property type="match status" value="1"/>
</dbReference>
<evidence type="ECO:0000313" key="11">
    <source>
        <dbReference type="EMBL" id="CAF4089148.1"/>
    </source>
</evidence>
<dbReference type="EMBL" id="CAJOBE010002447">
    <property type="protein sequence ID" value="CAF3823053.1"/>
    <property type="molecule type" value="Genomic_DNA"/>
</dbReference>
<dbReference type="InterPro" id="IPR040079">
    <property type="entry name" value="Glutathione_S-Trfase"/>
</dbReference>
<dbReference type="SUPFAM" id="SSF47616">
    <property type="entry name" value="GST C-terminal domain-like"/>
    <property type="match status" value="1"/>
</dbReference>
<dbReference type="Proteomes" id="UP000663836">
    <property type="component" value="Unassembled WGS sequence"/>
</dbReference>
<comment type="catalytic activity">
    <reaction evidence="4">
        <text>RX + glutathione = an S-substituted glutathione + a halide anion + H(+)</text>
        <dbReference type="Rhea" id="RHEA:16437"/>
        <dbReference type="ChEBI" id="CHEBI:15378"/>
        <dbReference type="ChEBI" id="CHEBI:16042"/>
        <dbReference type="ChEBI" id="CHEBI:17792"/>
        <dbReference type="ChEBI" id="CHEBI:57925"/>
        <dbReference type="ChEBI" id="CHEBI:90779"/>
        <dbReference type="EC" id="2.5.1.18"/>
    </reaction>
</comment>
<dbReference type="Pfam" id="PF00043">
    <property type="entry name" value="GST_C"/>
    <property type="match status" value="1"/>
</dbReference>
<dbReference type="SFLD" id="SFLDG00358">
    <property type="entry name" value="Main_(cytGST)"/>
    <property type="match status" value="1"/>
</dbReference>
<dbReference type="Proteomes" id="UP000663823">
    <property type="component" value="Unassembled WGS sequence"/>
</dbReference>
<dbReference type="SUPFAM" id="SSF52833">
    <property type="entry name" value="Thioredoxin-like"/>
    <property type="match status" value="1"/>
</dbReference>
<dbReference type="CDD" id="cd03187">
    <property type="entry name" value="GST_C_Phi"/>
    <property type="match status" value="1"/>
</dbReference>
<evidence type="ECO:0000256" key="1">
    <source>
        <dbReference type="ARBA" id="ARBA00010128"/>
    </source>
</evidence>
<dbReference type="InterPro" id="IPR004046">
    <property type="entry name" value="GST_C"/>
</dbReference>
<organism evidence="10 12">
    <name type="scientific">Rotaria sordida</name>
    <dbReference type="NCBI Taxonomy" id="392033"/>
    <lineage>
        <taxon>Eukaryota</taxon>
        <taxon>Metazoa</taxon>
        <taxon>Spiralia</taxon>
        <taxon>Gnathifera</taxon>
        <taxon>Rotifera</taxon>
        <taxon>Eurotatoria</taxon>
        <taxon>Bdelloidea</taxon>
        <taxon>Philodinida</taxon>
        <taxon>Philodinidae</taxon>
        <taxon>Rotaria</taxon>
    </lineage>
</organism>
<evidence type="ECO:0000313" key="8">
    <source>
        <dbReference type="EMBL" id="CAF0857160.1"/>
    </source>
</evidence>
<dbReference type="Pfam" id="PF13417">
    <property type="entry name" value="GST_N_3"/>
    <property type="match status" value="1"/>
</dbReference>
<evidence type="ECO:0000313" key="7">
    <source>
        <dbReference type="EMBL" id="CAF0801604.1"/>
    </source>
</evidence>
<dbReference type="Gene3D" id="3.40.30.10">
    <property type="entry name" value="Glutaredoxin"/>
    <property type="match status" value="1"/>
</dbReference>
<dbReference type="AlphaFoldDB" id="A0A819CT58"/>
<dbReference type="GO" id="GO:0043295">
    <property type="term" value="F:glutathione binding"/>
    <property type="evidence" value="ECO:0007669"/>
    <property type="project" value="TreeGrafter"/>
</dbReference>
<dbReference type="InterPro" id="IPR004045">
    <property type="entry name" value="Glutathione_S-Trfase_N"/>
</dbReference>
<dbReference type="FunFam" id="3.40.30.10:FF:000016">
    <property type="entry name" value="Glutathione S-transferase F2"/>
    <property type="match status" value="1"/>
</dbReference>
<evidence type="ECO:0000313" key="9">
    <source>
        <dbReference type="EMBL" id="CAF3534880.1"/>
    </source>
</evidence>
<accession>A0A819CT58</accession>
<comment type="similarity">
    <text evidence="1">Belongs to the GST superfamily. Phi family.</text>
</comment>
<dbReference type="InterPro" id="IPR036282">
    <property type="entry name" value="Glutathione-S-Trfase_C_sf"/>
</dbReference>
<keyword evidence="3" id="KW-0808">Transferase</keyword>
<comment type="caution">
    <text evidence="10">The sequence shown here is derived from an EMBL/GenBank/DDBJ whole genome shotgun (WGS) entry which is preliminary data.</text>
</comment>
<dbReference type="PANTHER" id="PTHR43900">
    <property type="entry name" value="GLUTATHIONE S-TRANSFERASE RHO"/>
    <property type="match status" value="1"/>
</dbReference>
<name>A0A819CT58_9BILA</name>
<dbReference type="EC" id="2.5.1.18" evidence="2"/>
<evidence type="ECO:0000313" key="10">
    <source>
        <dbReference type="EMBL" id="CAF3823053.1"/>
    </source>
</evidence>
<dbReference type="GO" id="GO:0009636">
    <property type="term" value="P:response to toxic substance"/>
    <property type="evidence" value="ECO:0007669"/>
    <property type="project" value="UniProtKB-ARBA"/>
</dbReference>
<protein>
    <recommendedName>
        <fullName evidence="2">glutathione transferase</fullName>
        <ecNumber evidence="2">2.5.1.18</ecNumber>
    </recommendedName>
</protein>
<proteinExistence type="inferred from homology"/>
<dbReference type="PROSITE" id="PS50404">
    <property type="entry name" value="GST_NTER"/>
    <property type="match status" value="1"/>
</dbReference>
<feature type="domain" description="GST C-terminal" evidence="6">
    <location>
        <begin position="96"/>
        <end position="219"/>
    </location>
</feature>
<dbReference type="GO" id="GO:0004364">
    <property type="term" value="F:glutathione transferase activity"/>
    <property type="evidence" value="ECO:0007669"/>
    <property type="project" value="UniProtKB-EC"/>
</dbReference>
<feature type="domain" description="GST N-terminal" evidence="5">
    <location>
        <begin position="5"/>
        <end position="88"/>
    </location>
</feature>
<dbReference type="PROSITE" id="PS50405">
    <property type="entry name" value="GST_CTER"/>
    <property type="match status" value="1"/>
</dbReference>
<evidence type="ECO:0000256" key="4">
    <source>
        <dbReference type="ARBA" id="ARBA00047960"/>
    </source>
</evidence>
<gene>
    <name evidence="10" type="ORF">FNK824_LOCUS16279</name>
    <name evidence="9" type="ORF">JBS370_LOCUS554</name>
    <name evidence="11" type="ORF">OTI717_LOCUS33588</name>
    <name evidence="7" type="ORF">RFH988_LOCUS3951</name>
    <name evidence="8" type="ORF">SEV965_LOCUS3419</name>
</gene>
<dbReference type="GO" id="GO:0006749">
    <property type="term" value="P:glutathione metabolic process"/>
    <property type="evidence" value="ECO:0007669"/>
    <property type="project" value="TreeGrafter"/>
</dbReference>
<dbReference type="Gene3D" id="1.20.1050.10">
    <property type="match status" value="1"/>
</dbReference>
<dbReference type="InterPro" id="IPR036249">
    <property type="entry name" value="Thioredoxin-like_sf"/>
</dbReference>
<dbReference type="PANTHER" id="PTHR43900:SF3">
    <property type="entry name" value="GLUTATHIONE S-TRANSFERASE RHO"/>
    <property type="match status" value="1"/>
</dbReference>
<dbReference type="Proteomes" id="UP000663874">
    <property type="component" value="Unassembled WGS sequence"/>
</dbReference>
<evidence type="ECO:0000313" key="12">
    <source>
        <dbReference type="Proteomes" id="UP000663874"/>
    </source>
</evidence>
<dbReference type="EMBL" id="CAJOAX010011214">
    <property type="protein sequence ID" value="CAF4089148.1"/>
    <property type="molecule type" value="Genomic_DNA"/>
</dbReference>
<dbReference type="OrthoDB" id="2309723at2759"/>
<evidence type="ECO:0000256" key="2">
    <source>
        <dbReference type="ARBA" id="ARBA00012452"/>
    </source>
</evidence>
<dbReference type="Proteomes" id="UP000663889">
    <property type="component" value="Unassembled WGS sequence"/>
</dbReference>
<dbReference type="EMBL" id="CAJOBD010000015">
    <property type="protein sequence ID" value="CAF3534880.1"/>
    <property type="molecule type" value="Genomic_DNA"/>
</dbReference>
<dbReference type="InterPro" id="IPR010987">
    <property type="entry name" value="Glutathione-S-Trfase_C-like"/>
</dbReference>
<sequence length="219" mass="24791">MENKSPIILYGLAMSTCTQRVIATLTEKQLNFKLISVDFAGGEHKTEKYKEEKQPFGVIPVLIDEDGFKIYESRAICRYLELKYKGNGTELIPTTDIKAQGLFEQAASIETSYFDPYASGIIGERVFKKMKGQGEPDEVKVASLKATLNANLDVYEKILSQQPYLGGANFTLADLFHLPYGTWLVKIGEGHLFESRPHVKQWWDKITTRISWKTAQAMQ</sequence>
<evidence type="ECO:0000259" key="6">
    <source>
        <dbReference type="PROSITE" id="PS50405"/>
    </source>
</evidence>
<dbReference type="SFLD" id="SFLDS00019">
    <property type="entry name" value="Glutathione_Transferase_(cytos"/>
    <property type="match status" value="1"/>
</dbReference>
<dbReference type="EMBL" id="CAJNOO010000099">
    <property type="protein sequence ID" value="CAF0801604.1"/>
    <property type="molecule type" value="Genomic_DNA"/>
</dbReference>
<dbReference type="InterPro" id="IPR034347">
    <property type="entry name" value="GST_Phi_C"/>
</dbReference>
<evidence type="ECO:0000256" key="3">
    <source>
        <dbReference type="ARBA" id="ARBA00022679"/>
    </source>
</evidence>
<evidence type="ECO:0000259" key="5">
    <source>
        <dbReference type="PROSITE" id="PS50404"/>
    </source>
</evidence>
<dbReference type="EMBL" id="CAJNOU010000087">
    <property type="protein sequence ID" value="CAF0857160.1"/>
    <property type="molecule type" value="Genomic_DNA"/>
</dbReference>
<reference evidence="10" key="1">
    <citation type="submission" date="2021-02" db="EMBL/GenBank/DDBJ databases">
        <authorList>
            <person name="Nowell W R."/>
        </authorList>
    </citation>
    <scope>NUCLEOTIDE SEQUENCE</scope>
</reference>